<dbReference type="Pfam" id="PF07738">
    <property type="entry name" value="Sad1_UNC"/>
    <property type="match status" value="1"/>
</dbReference>
<keyword evidence="3 6" id="KW-0175">Coiled coil</keyword>
<feature type="domain" description="SUN" evidence="9">
    <location>
        <begin position="855"/>
        <end position="1016"/>
    </location>
</feature>
<feature type="region of interest" description="Disordered" evidence="7">
    <location>
        <begin position="153"/>
        <end position="172"/>
    </location>
</feature>
<evidence type="ECO:0000256" key="4">
    <source>
        <dbReference type="ARBA" id="ARBA00023136"/>
    </source>
</evidence>
<comment type="caution">
    <text evidence="10">The sequence shown here is derived from an EMBL/GenBank/DDBJ whole genome shotgun (WGS) entry which is preliminary data.</text>
</comment>
<dbReference type="OrthoDB" id="342281at2759"/>
<name>A0A8T3CP16_9TELE</name>
<feature type="compositionally biased region" description="Low complexity" evidence="7">
    <location>
        <begin position="77"/>
        <end position="89"/>
    </location>
</feature>
<evidence type="ECO:0000313" key="11">
    <source>
        <dbReference type="Proteomes" id="UP000829720"/>
    </source>
</evidence>
<sequence>MTMDYSRLHTYTPPQCAPENTGYTYSLSSSYSTAALDFEKEHKIEPVFDSPRMSRRSLRLRTASSLHGDDSLLLDSSLNHSTTCSTGGTSRREARTVRSRKQQSASSSQTQRSSQSSTVLQSSQSSHHSCAAGDSSQLSTSLLESRMLGRTTVDSHCGLDTDGSLKERSMRTEHSVTLANGDISTSQTQTATVNGYICKDCILHSERKEALTAYSSTSASSSSTSSASLSQSTSTSSTGASVIYSRDKSRQHKSGVLVRVTGTCLRYCRHVLTSALSLVTLLMQTVFLRTSDEGAGHQGKGVLVSVTDTCLCYGKRFVTSVVSLMSLLLLKMGYKAKDHEEVISEGAHSSYCGSVNVKDLVMGDGHLNLNGSLCDDCKGKQHMETHVVHKQSSRARRLVGALWSIIAYTGYCLLQPVRSVGAAGLYVTRKLLSLLWLVLVSPGKAATGAFWWLGTGWYQLVTLVSLFNVFILTRFLPKLLKLLLFLLPFLLLLGLWFWGPSSLLCYLPAINLTEWRTASPFSFLSLTPSTPLEQPVRLAEDRPATAPPPTVPQPPSVVFSLDEERLSRLEQRLAELWEGVRRGGQLQEQQHGEVLGLYGSLQEQLDKRTDKDTLGLWVSSLLDQRLTLLRGELQKDSAQKEETQDQLLQQQQGYVARLAELEALLQVLAAKTEEVHQKQETAPPAPVSVGVDKESHDALLLEVQRLEAELGRIRQDLQGVMGCRGKCEQLDTLQDMVSAQVSAQVRQELRTLFYGSEQGELPESLVQWLSAQFVRGADLQASLASLESSILRNVSLQLEQSKQPPCAKAVTETVVHTAGAAGMSEEQVQLIVQNALRLYSQDRTGRVDYALESGGGSILSTRCSETYETKTALMSLFGVPLWYFSQSPRVVIQPDVYPGNCWAFKGSQGYLVIRLSLSVVPTAFCLEHIPKALSPTGNISSAPRHFTVYGLDDEYQEEGKLLGQYTYQEDGDSMQTFTVQEKNDKAYQIIEVRVLSNWGHPEYTCLYRFRVHGERKIK</sequence>
<feature type="region of interest" description="Disordered" evidence="7">
    <location>
        <begin position="77"/>
        <end position="136"/>
    </location>
</feature>
<evidence type="ECO:0000256" key="7">
    <source>
        <dbReference type="SAM" id="MobiDB-lite"/>
    </source>
</evidence>
<reference evidence="10" key="1">
    <citation type="submission" date="2021-01" db="EMBL/GenBank/DDBJ databases">
        <authorList>
            <person name="Zahm M."/>
            <person name="Roques C."/>
            <person name="Cabau C."/>
            <person name="Klopp C."/>
            <person name="Donnadieu C."/>
            <person name="Jouanno E."/>
            <person name="Lampietro C."/>
            <person name="Louis A."/>
            <person name="Herpin A."/>
            <person name="Echchiki A."/>
            <person name="Berthelot C."/>
            <person name="Parey E."/>
            <person name="Roest-Crollius H."/>
            <person name="Braasch I."/>
            <person name="Postlethwait J."/>
            <person name="Bobe J."/>
            <person name="Montfort J."/>
            <person name="Bouchez O."/>
            <person name="Begum T."/>
            <person name="Mejri S."/>
            <person name="Adams A."/>
            <person name="Chen W.-J."/>
            <person name="Guiguen Y."/>
        </authorList>
    </citation>
    <scope>NUCLEOTIDE SEQUENCE</scope>
    <source>
        <tissue evidence="10">Blood</tissue>
    </source>
</reference>
<keyword evidence="11" id="KW-1185">Reference proteome</keyword>
<feature type="coiled-coil region" evidence="6">
    <location>
        <begin position="658"/>
        <end position="716"/>
    </location>
</feature>
<feature type="compositionally biased region" description="Basic and acidic residues" evidence="7">
    <location>
        <begin position="157"/>
        <end position="172"/>
    </location>
</feature>
<dbReference type="EMBL" id="JAERUA010000022">
    <property type="protein sequence ID" value="KAI1884455.1"/>
    <property type="molecule type" value="Genomic_DNA"/>
</dbReference>
<keyword evidence="1 8" id="KW-0812">Transmembrane</keyword>
<evidence type="ECO:0000256" key="6">
    <source>
        <dbReference type="SAM" id="Coils"/>
    </source>
</evidence>
<dbReference type="Pfam" id="PF18580">
    <property type="entry name" value="HTH_SUN2"/>
    <property type="match status" value="1"/>
</dbReference>
<comment type="subcellular location">
    <subcellularLocation>
        <location evidence="5">Nucleus inner membrane</location>
        <topology evidence="5">Single-pass type II membrane protein</topology>
    </subcellularLocation>
</comment>
<dbReference type="GO" id="GO:0034993">
    <property type="term" value="C:meiotic nuclear membrane microtubule tethering complex"/>
    <property type="evidence" value="ECO:0007669"/>
    <property type="project" value="TreeGrafter"/>
</dbReference>
<feature type="transmembrane region" description="Helical" evidence="8">
    <location>
        <begin position="449"/>
        <end position="472"/>
    </location>
</feature>
<dbReference type="PANTHER" id="PTHR12911">
    <property type="entry name" value="SAD1/UNC-84-LIKE PROTEIN-RELATED"/>
    <property type="match status" value="1"/>
</dbReference>
<dbReference type="Gene3D" id="2.60.120.260">
    <property type="entry name" value="Galactose-binding domain-like"/>
    <property type="match status" value="1"/>
</dbReference>
<dbReference type="InterPro" id="IPR040994">
    <property type="entry name" value="Sun_CC2"/>
</dbReference>
<dbReference type="AlphaFoldDB" id="A0A8T3CP16"/>
<protein>
    <recommendedName>
        <fullName evidence="9">SUN domain-containing protein</fullName>
    </recommendedName>
</protein>
<accession>A0A8T3CP16</accession>
<keyword evidence="4 8" id="KW-0472">Membrane</keyword>
<keyword evidence="2 8" id="KW-1133">Transmembrane helix</keyword>
<evidence type="ECO:0000256" key="3">
    <source>
        <dbReference type="ARBA" id="ARBA00023054"/>
    </source>
</evidence>
<dbReference type="GO" id="GO:0043495">
    <property type="term" value="F:protein-membrane adaptor activity"/>
    <property type="evidence" value="ECO:0007669"/>
    <property type="project" value="TreeGrafter"/>
</dbReference>
<feature type="compositionally biased region" description="Low complexity" evidence="7">
    <location>
        <begin position="216"/>
        <end position="241"/>
    </location>
</feature>
<dbReference type="PANTHER" id="PTHR12911:SF23">
    <property type="entry name" value="SUN DOMAIN-CONTAINING PROTEIN 1"/>
    <property type="match status" value="1"/>
</dbReference>
<organism evidence="10 11">
    <name type="scientific">Albula goreensis</name>
    <dbReference type="NCBI Taxonomy" id="1534307"/>
    <lineage>
        <taxon>Eukaryota</taxon>
        <taxon>Metazoa</taxon>
        <taxon>Chordata</taxon>
        <taxon>Craniata</taxon>
        <taxon>Vertebrata</taxon>
        <taxon>Euteleostomi</taxon>
        <taxon>Actinopterygii</taxon>
        <taxon>Neopterygii</taxon>
        <taxon>Teleostei</taxon>
        <taxon>Albuliformes</taxon>
        <taxon>Albulidae</taxon>
        <taxon>Albula</taxon>
    </lineage>
</organism>
<feature type="transmembrane region" description="Helical" evidence="8">
    <location>
        <begin position="398"/>
        <end position="417"/>
    </location>
</feature>
<proteinExistence type="predicted"/>
<dbReference type="GO" id="GO:0005637">
    <property type="term" value="C:nuclear inner membrane"/>
    <property type="evidence" value="ECO:0007669"/>
    <property type="project" value="UniProtKB-SubCell"/>
</dbReference>
<dbReference type="InterPro" id="IPR012919">
    <property type="entry name" value="SUN_dom"/>
</dbReference>
<evidence type="ECO:0000259" key="9">
    <source>
        <dbReference type="PROSITE" id="PS51469"/>
    </source>
</evidence>
<feature type="transmembrane region" description="Helical" evidence="8">
    <location>
        <begin position="479"/>
        <end position="498"/>
    </location>
</feature>
<evidence type="ECO:0000256" key="2">
    <source>
        <dbReference type="ARBA" id="ARBA00022989"/>
    </source>
</evidence>
<evidence type="ECO:0000313" key="10">
    <source>
        <dbReference type="EMBL" id="KAI1884455.1"/>
    </source>
</evidence>
<feature type="compositionally biased region" description="Low complexity" evidence="7">
    <location>
        <begin position="102"/>
        <end position="129"/>
    </location>
</feature>
<dbReference type="InterPro" id="IPR045119">
    <property type="entry name" value="SUN1-5"/>
</dbReference>
<dbReference type="PROSITE" id="PS51469">
    <property type="entry name" value="SUN"/>
    <property type="match status" value="1"/>
</dbReference>
<dbReference type="Proteomes" id="UP000829720">
    <property type="component" value="Unassembled WGS sequence"/>
</dbReference>
<evidence type="ECO:0000256" key="5">
    <source>
        <dbReference type="ARBA" id="ARBA00037816"/>
    </source>
</evidence>
<evidence type="ECO:0000256" key="1">
    <source>
        <dbReference type="ARBA" id="ARBA00022692"/>
    </source>
</evidence>
<dbReference type="FunFam" id="2.60.120.260:FF:000009">
    <property type="entry name" value="SUN domain-containing protein 1 isoform X1"/>
    <property type="match status" value="1"/>
</dbReference>
<evidence type="ECO:0000256" key="8">
    <source>
        <dbReference type="SAM" id="Phobius"/>
    </source>
</evidence>
<feature type="region of interest" description="Disordered" evidence="7">
    <location>
        <begin position="216"/>
        <end position="242"/>
    </location>
</feature>
<gene>
    <name evidence="10" type="ORF">AGOR_G00226570</name>
</gene>